<evidence type="ECO:0000313" key="5">
    <source>
        <dbReference type="Proteomes" id="UP000196293"/>
    </source>
</evidence>
<dbReference type="Proteomes" id="UP000196293">
    <property type="component" value="Unassembled WGS sequence"/>
</dbReference>
<reference evidence="3" key="2">
    <citation type="journal article" date="2018" name="BMC Genomics">
        <title>Whole genome sequencing and function prediction of 133 gut anaerobes isolated from chicken caecum in pure cultures.</title>
        <authorList>
            <person name="Medvecky M."/>
            <person name="Cejkova D."/>
            <person name="Polansky O."/>
            <person name="Karasova D."/>
            <person name="Kubasova T."/>
            <person name="Cizek A."/>
            <person name="Rychlik I."/>
        </authorList>
    </citation>
    <scope>NUCLEOTIDE SEQUENCE</scope>
    <source>
        <strain evidence="3">An101</strain>
        <strain evidence="2">An115</strain>
    </source>
</reference>
<dbReference type="PROSITE" id="PS51257">
    <property type="entry name" value="PROKAR_LIPOPROTEIN"/>
    <property type="match status" value="1"/>
</dbReference>
<sequence length="95" mass="10942">MGTNGKMKKVKGFFIFESAIAIIISLFAVSCLYLTVAESQKNGREMELKTDRVYAYHVLKANNLDQITVHDHVYERIGQHYLNDKNTNQKYKIAD</sequence>
<evidence type="ECO:0008006" key="6">
    <source>
        <dbReference type="Google" id="ProtNLM"/>
    </source>
</evidence>
<protein>
    <recommendedName>
        <fullName evidence="6">Competence protein ComGE</fullName>
    </recommendedName>
</protein>
<keyword evidence="1" id="KW-0472">Membrane</keyword>
<name>A0A1Y4TZI8_9LACO</name>
<dbReference type="EMBL" id="NFLZ01000002">
    <property type="protein sequence ID" value="OUQ77870.1"/>
    <property type="molecule type" value="Genomic_DNA"/>
</dbReference>
<gene>
    <name evidence="3" type="ORF">B5E44_01275</name>
    <name evidence="2" type="ORF">B5E59_00485</name>
</gene>
<evidence type="ECO:0000313" key="2">
    <source>
        <dbReference type="EMBL" id="OUQ58231.1"/>
    </source>
</evidence>
<dbReference type="Proteomes" id="UP000195859">
    <property type="component" value="Unassembled WGS sequence"/>
</dbReference>
<evidence type="ECO:0000313" key="4">
    <source>
        <dbReference type="Proteomes" id="UP000195859"/>
    </source>
</evidence>
<reference evidence="4 5" key="1">
    <citation type="submission" date="2017-04" db="EMBL/GenBank/DDBJ databases">
        <title>Function of individual gut microbiota members based on whole genome sequencing of pure cultures obtained from chicken caecum.</title>
        <authorList>
            <person name="Medvecky M."/>
            <person name="Cejkova D."/>
            <person name="Polansky O."/>
            <person name="Karasova D."/>
            <person name="Kubasova T."/>
            <person name="Cizek A."/>
            <person name="Rychlik I."/>
        </authorList>
    </citation>
    <scope>NUCLEOTIDE SEQUENCE [LARGE SCALE GENOMIC DNA]</scope>
    <source>
        <strain evidence="4">An101</strain>
        <strain evidence="5">An115</strain>
    </source>
</reference>
<dbReference type="EMBL" id="NFLS01000001">
    <property type="protein sequence ID" value="OUQ58231.1"/>
    <property type="molecule type" value="Genomic_DNA"/>
</dbReference>
<evidence type="ECO:0000313" key="3">
    <source>
        <dbReference type="EMBL" id="OUQ77870.1"/>
    </source>
</evidence>
<keyword evidence="1" id="KW-0812">Transmembrane</keyword>
<keyword evidence="1" id="KW-1133">Transmembrane helix</keyword>
<keyword evidence="5" id="KW-1185">Reference proteome</keyword>
<organism evidence="3 4">
    <name type="scientific">Lactobacillus gallinarum</name>
    <dbReference type="NCBI Taxonomy" id="52242"/>
    <lineage>
        <taxon>Bacteria</taxon>
        <taxon>Bacillati</taxon>
        <taxon>Bacillota</taxon>
        <taxon>Bacilli</taxon>
        <taxon>Lactobacillales</taxon>
        <taxon>Lactobacillaceae</taxon>
        <taxon>Lactobacillus</taxon>
    </lineage>
</organism>
<dbReference type="AlphaFoldDB" id="A0A1Y4TZI8"/>
<evidence type="ECO:0000256" key="1">
    <source>
        <dbReference type="SAM" id="Phobius"/>
    </source>
</evidence>
<proteinExistence type="predicted"/>
<accession>A0A1Y4TZI8</accession>
<feature type="transmembrane region" description="Helical" evidence="1">
    <location>
        <begin position="12"/>
        <end position="36"/>
    </location>
</feature>
<comment type="caution">
    <text evidence="3">The sequence shown here is derived from an EMBL/GenBank/DDBJ whole genome shotgun (WGS) entry which is preliminary data.</text>
</comment>